<organism evidence="2 3">
    <name type="scientific">Citrobacter portucalensis</name>
    <dbReference type="NCBI Taxonomy" id="1639133"/>
    <lineage>
        <taxon>Bacteria</taxon>
        <taxon>Pseudomonadati</taxon>
        <taxon>Pseudomonadota</taxon>
        <taxon>Gammaproteobacteria</taxon>
        <taxon>Enterobacterales</taxon>
        <taxon>Enterobacteriaceae</taxon>
        <taxon>Citrobacter</taxon>
        <taxon>Citrobacter freundii complex</taxon>
    </lineage>
</organism>
<evidence type="ECO:0000313" key="3">
    <source>
        <dbReference type="Proteomes" id="UP000323297"/>
    </source>
</evidence>
<protein>
    <recommendedName>
        <fullName evidence="1">Surface composition regulator</fullName>
    </recommendedName>
</protein>
<dbReference type="Proteomes" id="UP000323297">
    <property type="component" value="Unassembled WGS sequence"/>
</dbReference>
<reference evidence="2 3" key="1">
    <citation type="submission" date="2019-08" db="EMBL/GenBank/DDBJ databases">
        <title>Draft genome sequence of Citrobacter portucalensis strain isolated from green turtle.</title>
        <authorList>
            <person name="Fernandes M.R."/>
            <person name="Sellera F.P."/>
            <person name="Goldeberg D.W."/>
            <person name="Costa D.C."/>
            <person name="Lincopan N."/>
        </authorList>
    </citation>
    <scope>NUCLEOTIDE SEQUENCE [LARGE SCALE GENOMIC DNA]</scope>
    <source>
        <strain evidence="2 3">TV06</strain>
    </source>
</reference>
<comment type="caution">
    <text evidence="2">The sequence shown here is derived from an EMBL/GenBank/DDBJ whole genome shotgun (WGS) entry which is preliminary data.</text>
</comment>
<dbReference type="GO" id="GO:1900191">
    <property type="term" value="P:negative regulation of single-species biofilm formation"/>
    <property type="evidence" value="ECO:0007669"/>
    <property type="project" value="UniProtKB-UniRule"/>
</dbReference>
<comment type="similarity">
    <text evidence="1">Belongs to the GlgS family.</text>
</comment>
<dbReference type="Pfam" id="PF08971">
    <property type="entry name" value="GlgS"/>
    <property type="match status" value="1"/>
</dbReference>
<name>A0A5B0T3Z1_9ENTR</name>
<dbReference type="InterPro" id="IPR036295">
    <property type="entry name" value="GlgS_sf"/>
</dbReference>
<comment type="function">
    <text evidence="1">Major determinant of cell surface composition. Negatively regulates motility, adhesion and synthesis of biofilm exopolysaccharides.</text>
</comment>
<dbReference type="SUPFAM" id="SSF109747">
    <property type="entry name" value="Glycogen synthesis protein GlgS"/>
    <property type="match status" value="1"/>
</dbReference>
<dbReference type="AlphaFoldDB" id="A0A5B0T3Z1"/>
<evidence type="ECO:0000256" key="1">
    <source>
        <dbReference type="HAMAP-Rule" id="MF_00525"/>
    </source>
</evidence>
<accession>A0A5B0T3Z1</accession>
<proteinExistence type="inferred from homology"/>
<dbReference type="HAMAP" id="MF_00525">
    <property type="entry name" value="GlgS"/>
    <property type="match status" value="1"/>
</dbReference>
<dbReference type="EMBL" id="VTZD01000011">
    <property type="protein sequence ID" value="KAA1144485.1"/>
    <property type="molecule type" value="Genomic_DNA"/>
</dbReference>
<evidence type="ECO:0000313" key="2">
    <source>
        <dbReference type="EMBL" id="KAA1144485.1"/>
    </source>
</evidence>
<dbReference type="InterPro" id="IPR015065">
    <property type="entry name" value="GlgS"/>
</dbReference>
<sequence>MTLNSKHNDWRDMRMNQQDPHGLKNFDFLARSFARMYALGQPVDIDAVTGNMSDEQQAWFRERYDHYRKQAERARVIELR</sequence>
<dbReference type="GO" id="GO:1902201">
    <property type="term" value="P:negative regulation of bacterial-type flagellum-dependent cell motility"/>
    <property type="evidence" value="ECO:0007669"/>
    <property type="project" value="UniProtKB-UniRule"/>
</dbReference>
<dbReference type="NCBIfam" id="NF002793">
    <property type="entry name" value="PRK02922.1"/>
    <property type="match status" value="1"/>
</dbReference>
<gene>
    <name evidence="1 2" type="primary">glgS</name>
    <name evidence="2" type="ORF">D3H66_08680</name>
</gene>
<dbReference type="Gene3D" id="1.20.970.20">
    <property type="entry name" value="Glycogen synthesis protein GlgS"/>
    <property type="match status" value="1"/>
</dbReference>